<dbReference type="PROSITE" id="PS00028">
    <property type="entry name" value="ZINC_FINGER_C2H2_1"/>
    <property type="match status" value="1"/>
</dbReference>
<dbReference type="PROSITE" id="PS50157">
    <property type="entry name" value="ZINC_FINGER_C2H2_2"/>
    <property type="match status" value="1"/>
</dbReference>
<dbReference type="GO" id="GO:0008270">
    <property type="term" value="F:zinc ion binding"/>
    <property type="evidence" value="ECO:0007669"/>
    <property type="project" value="UniProtKB-KW"/>
</dbReference>
<dbReference type="AlphaFoldDB" id="A0A3N4IBJ5"/>
<dbReference type="Proteomes" id="UP000275078">
    <property type="component" value="Unassembled WGS sequence"/>
</dbReference>
<protein>
    <recommendedName>
        <fullName evidence="3">C2H2-type domain-containing protein</fullName>
    </recommendedName>
</protein>
<accession>A0A3N4IBJ5</accession>
<feature type="domain" description="C2H2-type" evidence="3">
    <location>
        <begin position="103"/>
        <end position="129"/>
    </location>
</feature>
<feature type="compositionally biased region" description="Basic and acidic residues" evidence="2">
    <location>
        <begin position="273"/>
        <end position="282"/>
    </location>
</feature>
<keyword evidence="1" id="KW-0863">Zinc-finger</keyword>
<evidence type="ECO:0000256" key="1">
    <source>
        <dbReference type="PROSITE-ProRule" id="PRU00042"/>
    </source>
</evidence>
<dbReference type="OrthoDB" id="6077919at2759"/>
<gene>
    <name evidence="4" type="ORF">BJ508DRAFT_308687</name>
</gene>
<evidence type="ECO:0000256" key="2">
    <source>
        <dbReference type="SAM" id="MobiDB-lite"/>
    </source>
</evidence>
<dbReference type="STRING" id="1160509.A0A3N4IBJ5"/>
<dbReference type="SMART" id="SM00355">
    <property type="entry name" value="ZnF_C2H2"/>
    <property type="match status" value="3"/>
</dbReference>
<evidence type="ECO:0000313" key="4">
    <source>
        <dbReference type="EMBL" id="RPA79094.1"/>
    </source>
</evidence>
<proteinExistence type="predicted"/>
<keyword evidence="1" id="KW-0479">Metal-binding</keyword>
<name>A0A3N4IBJ5_ASCIM</name>
<dbReference type="EMBL" id="ML119703">
    <property type="protein sequence ID" value="RPA79094.1"/>
    <property type="molecule type" value="Genomic_DNA"/>
</dbReference>
<feature type="region of interest" description="Disordered" evidence="2">
    <location>
        <begin position="273"/>
        <end position="308"/>
    </location>
</feature>
<reference evidence="4 5" key="1">
    <citation type="journal article" date="2018" name="Nat. Ecol. Evol.">
        <title>Pezizomycetes genomes reveal the molecular basis of ectomycorrhizal truffle lifestyle.</title>
        <authorList>
            <person name="Murat C."/>
            <person name="Payen T."/>
            <person name="Noel B."/>
            <person name="Kuo A."/>
            <person name="Morin E."/>
            <person name="Chen J."/>
            <person name="Kohler A."/>
            <person name="Krizsan K."/>
            <person name="Balestrini R."/>
            <person name="Da Silva C."/>
            <person name="Montanini B."/>
            <person name="Hainaut M."/>
            <person name="Levati E."/>
            <person name="Barry K.W."/>
            <person name="Belfiori B."/>
            <person name="Cichocki N."/>
            <person name="Clum A."/>
            <person name="Dockter R.B."/>
            <person name="Fauchery L."/>
            <person name="Guy J."/>
            <person name="Iotti M."/>
            <person name="Le Tacon F."/>
            <person name="Lindquist E.A."/>
            <person name="Lipzen A."/>
            <person name="Malagnac F."/>
            <person name="Mello A."/>
            <person name="Molinier V."/>
            <person name="Miyauchi S."/>
            <person name="Poulain J."/>
            <person name="Riccioni C."/>
            <person name="Rubini A."/>
            <person name="Sitrit Y."/>
            <person name="Splivallo R."/>
            <person name="Traeger S."/>
            <person name="Wang M."/>
            <person name="Zifcakova L."/>
            <person name="Wipf D."/>
            <person name="Zambonelli A."/>
            <person name="Paolocci F."/>
            <person name="Nowrousian M."/>
            <person name="Ottonello S."/>
            <person name="Baldrian P."/>
            <person name="Spatafora J.W."/>
            <person name="Henrissat B."/>
            <person name="Nagy L.G."/>
            <person name="Aury J.M."/>
            <person name="Wincker P."/>
            <person name="Grigoriev I.V."/>
            <person name="Bonfante P."/>
            <person name="Martin F.M."/>
        </authorList>
    </citation>
    <scope>NUCLEOTIDE SEQUENCE [LARGE SCALE GENOMIC DNA]</scope>
    <source>
        <strain evidence="4 5">RN42</strain>
    </source>
</reference>
<keyword evidence="1" id="KW-0862">Zinc</keyword>
<keyword evidence="5" id="KW-1185">Reference proteome</keyword>
<evidence type="ECO:0000313" key="5">
    <source>
        <dbReference type="Proteomes" id="UP000275078"/>
    </source>
</evidence>
<sequence length="486" mass="53996">MPKGASYPGKYSYVCHEDCNLTFGRLRDYAAHHNSGICNPPKYLLCEGCPQSKRIFRRIEHVDRHIHEMHEPEYDAKCSNCKEKFLCGAALDRHITFECLTRYSCETGTCERTVSSKNALRSHQVAKKHGTRIGCFGMGCRKTFASPSAMLGHLESGACECGTTRNCIRRIMMDGDKDGIITDREAIAKLLKVQDTAGVSIGFLSPFAHTNQSTTTLGSYYDVGSPSDGSQFELVDDIITTHHDHEGAVYLNTPSMSSATSSVIFVENPDYSDARSGDDWSSTHDSSSDSDDCRELESLSEEIPQRPMTPSSICSFGYLPSNRYVASSYFSDRPLLVCGSESDDESVASKQTKVNDNSKLYCSMCTEKERKKKGPFSNLEALERHAQSVYHEPEIYHCPKVSSAKKLTATESTVVVLRQSHELETQEDKAHAGQRGFKSLQALASHIESNACKCKNEMFKVVLDYVSGQLANMGMDEKIPCLRFSE</sequence>
<evidence type="ECO:0000259" key="3">
    <source>
        <dbReference type="PROSITE" id="PS50157"/>
    </source>
</evidence>
<dbReference type="InterPro" id="IPR013087">
    <property type="entry name" value="Znf_C2H2_type"/>
</dbReference>
<organism evidence="4 5">
    <name type="scientific">Ascobolus immersus RN42</name>
    <dbReference type="NCBI Taxonomy" id="1160509"/>
    <lineage>
        <taxon>Eukaryota</taxon>
        <taxon>Fungi</taxon>
        <taxon>Dikarya</taxon>
        <taxon>Ascomycota</taxon>
        <taxon>Pezizomycotina</taxon>
        <taxon>Pezizomycetes</taxon>
        <taxon>Pezizales</taxon>
        <taxon>Ascobolaceae</taxon>
        <taxon>Ascobolus</taxon>
    </lineage>
</organism>